<dbReference type="AlphaFoldDB" id="X1P173"/>
<accession>X1P173</accession>
<evidence type="ECO:0000256" key="1">
    <source>
        <dbReference type="SAM" id="Coils"/>
    </source>
</evidence>
<organism evidence="3">
    <name type="scientific">marine sediment metagenome</name>
    <dbReference type="NCBI Taxonomy" id="412755"/>
    <lineage>
        <taxon>unclassified sequences</taxon>
        <taxon>metagenomes</taxon>
        <taxon>ecological metagenomes</taxon>
    </lineage>
</organism>
<dbReference type="Pfam" id="PF04659">
    <property type="entry name" value="Arch_fla_DE"/>
    <property type="match status" value="1"/>
</dbReference>
<dbReference type="InterPro" id="IPR006752">
    <property type="entry name" value="Arch_fla_DE"/>
</dbReference>
<feature type="domain" description="Archaeal flagella protein FlaD/E" evidence="2">
    <location>
        <begin position="91"/>
        <end position="182"/>
    </location>
</feature>
<reference evidence="3" key="1">
    <citation type="journal article" date="2014" name="Front. Microbiol.">
        <title>High frequency of phylogenetically diverse reductive dehalogenase-homologous genes in deep subseafloor sedimentary metagenomes.</title>
        <authorList>
            <person name="Kawai M."/>
            <person name="Futagami T."/>
            <person name="Toyoda A."/>
            <person name="Takaki Y."/>
            <person name="Nishi S."/>
            <person name="Hori S."/>
            <person name="Arai W."/>
            <person name="Tsubouchi T."/>
            <person name="Morono Y."/>
            <person name="Uchiyama I."/>
            <person name="Ito T."/>
            <person name="Fujiyama A."/>
            <person name="Inagaki F."/>
            <person name="Takami H."/>
        </authorList>
    </citation>
    <scope>NUCLEOTIDE SEQUENCE</scope>
    <source>
        <strain evidence="3">Expedition CK06-06</strain>
    </source>
</reference>
<evidence type="ECO:0000313" key="3">
    <source>
        <dbReference type="EMBL" id="GAI49628.1"/>
    </source>
</evidence>
<comment type="caution">
    <text evidence="3">The sequence shown here is derived from an EMBL/GenBank/DDBJ whole genome shotgun (WGS) entry which is preliminary data.</text>
</comment>
<dbReference type="InterPro" id="IPR052494">
    <property type="entry name" value="Flagella_assembly_related"/>
</dbReference>
<proteinExistence type="predicted"/>
<sequence length="210" mass="24193">EQFSGKKTEPNADMKKLVDSVKELQERITNVEKDAIDKGDEHTHSNITTKENEMQFGMNGEKIPSTKIVTTEDIKIPEKIKVHIQRDMDPLTEVPNDPEGVVVLMKWLQFLIDKCKRPYLSEILDYYVDIGWISEDAKISLIDYSNGITEEGKNEETAKKGTSDLPARDHIQSLLFIQKLKGAQFDKHFLDRIDGDISRMMKKLDNYHLK</sequence>
<protein>
    <recommendedName>
        <fullName evidence="2">Archaeal flagella protein FlaD/E domain-containing protein</fullName>
    </recommendedName>
</protein>
<feature type="non-terminal residue" evidence="3">
    <location>
        <position position="1"/>
    </location>
</feature>
<name>X1P173_9ZZZZ</name>
<dbReference type="GO" id="GO:0097588">
    <property type="term" value="P:archaeal or bacterial-type flagellum-dependent cell motility"/>
    <property type="evidence" value="ECO:0007669"/>
    <property type="project" value="InterPro"/>
</dbReference>
<dbReference type="EMBL" id="BARV01034694">
    <property type="protein sequence ID" value="GAI49628.1"/>
    <property type="molecule type" value="Genomic_DNA"/>
</dbReference>
<gene>
    <name evidence="3" type="ORF">S06H3_54269</name>
</gene>
<dbReference type="PANTHER" id="PTHR40698:SF2">
    <property type="entry name" value="FLAGELLA-RELATED PROTEIN C-RELATED"/>
    <property type="match status" value="1"/>
</dbReference>
<keyword evidence="1" id="KW-0175">Coiled coil</keyword>
<evidence type="ECO:0000259" key="2">
    <source>
        <dbReference type="Pfam" id="PF04659"/>
    </source>
</evidence>
<feature type="coiled-coil region" evidence="1">
    <location>
        <begin position="14"/>
        <end position="41"/>
    </location>
</feature>
<dbReference type="PANTHER" id="PTHR40698">
    <property type="entry name" value="FLAGELLA-RELATED PROTEIN E-RELATED-RELATED"/>
    <property type="match status" value="1"/>
</dbReference>